<name>A0ABX0ZUX6_9ACTN</name>
<feature type="region of interest" description="Disordered" evidence="1">
    <location>
        <begin position="298"/>
        <end position="387"/>
    </location>
</feature>
<accession>A0ABX0ZUX6</accession>
<gene>
    <name evidence="2" type="ORF">HCN08_31135</name>
</gene>
<keyword evidence="3" id="KW-1185">Reference proteome</keyword>
<reference evidence="2 3" key="1">
    <citation type="submission" date="2020-03" db="EMBL/GenBank/DDBJ databases">
        <title>WGS of actinomycetes isolated from Thailand.</title>
        <authorList>
            <person name="Thawai C."/>
        </authorList>
    </citation>
    <scope>NUCLEOTIDE SEQUENCE [LARGE SCALE GENOMIC DNA]</scope>
    <source>
        <strain evidence="2 3">PRB2-1</strain>
    </source>
</reference>
<dbReference type="RefSeq" id="WP_167986658.1">
    <property type="nucleotide sequence ID" value="NZ_JAATEJ010000035.1"/>
</dbReference>
<evidence type="ECO:0000256" key="1">
    <source>
        <dbReference type="SAM" id="MobiDB-lite"/>
    </source>
</evidence>
<evidence type="ECO:0000313" key="3">
    <source>
        <dbReference type="Proteomes" id="UP000734511"/>
    </source>
</evidence>
<sequence>MTPGTEAAAGAGLARLLRAFACAALEPGLGGVLLFDVPDEQVAGVAELFAAVFGQREPRVVLGAGVREDDLWTRMRLDAGEDGITVRTRRGALVEDDPGAPPATVVVPDLARLGLPGLRAAVTLVGADVAAVQRHGVGVVWRPRARWLAFCHEADAGRVSPHLLDRFPLRLSLPDLRLPGGPGWPYGLGARAAAEAAEGPGARGSGGVLGGSGGPAAVWHASAERVASERAAGAGGALVGEDAVRQLVALAPEGGGGERRVIALGRIARALARLDGAAVVGAGHVTAAARLIGLPEPVPPPAAAPDDAGAPVRDGAPPPAAGQLPRAAPGTGAGSAATRLAHPAGPAEGLEPLPPPARGEQGGGSPYPEDDAEPLRDHAPLRGAWRRTAHSERGPVVGVRRATDLRDLALVPTVVAAATKQRLRGRLTLEPEDLRSHVRAAEPDRMLILLLDHTCRRGRDWQPALAPYLRWAYTGRAAAAVIEVGAADAADELRAEGFLARNVLEPWLTAALHRRPGRASPLAHGLLLAGQFVRRAFQQRPTALTEAWFVAVTDGRGNVPLHASLTGRLDGPVGRRGVEDALEAAAQLHALNRMRLHAVVVDAGAPPYPDLPFALADALGGVTVGGLSAEEPHPEVTGAG</sequence>
<comment type="caution">
    <text evidence="2">The sequence shown here is derived from an EMBL/GenBank/DDBJ whole genome shotgun (WGS) entry which is preliminary data.</text>
</comment>
<protein>
    <submittedName>
        <fullName evidence="2">Magnesium chelatase</fullName>
    </submittedName>
</protein>
<evidence type="ECO:0000313" key="2">
    <source>
        <dbReference type="EMBL" id="NJP47825.1"/>
    </source>
</evidence>
<feature type="compositionally biased region" description="Low complexity" evidence="1">
    <location>
        <begin position="304"/>
        <end position="351"/>
    </location>
</feature>
<proteinExistence type="predicted"/>
<dbReference type="Proteomes" id="UP000734511">
    <property type="component" value="Unassembled WGS sequence"/>
</dbReference>
<organism evidence="2 3">
    <name type="scientific">Actinacidiphila epipremni</name>
    <dbReference type="NCBI Taxonomy" id="2053013"/>
    <lineage>
        <taxon>Bacteria</taxon>
        <taxon>Bacillati</taxon>
        <taxon>Actinomycetota</taxon>
        <taxon>Actinomycetes</taxon>
        <taxon>Kitasatosporales</taxon>
        <taxon>Streptomycetaceae</taxon>
        <taxon>Actinacidiphila</taxon>
    </lineage>
</organism>
<dbReference type="EMBL" id="JAATEJ010000035">
    <property type="protein sequence ID" value="NJP47825.1"/>
    <property type="molecule type" value="Genomic_DNA"/>
</dbReference>